<keyword evidence="1" id="KW-0732">Signal</keyword>
<organism evidence="2 3">
    <name type="scientific">Aedes albopictus</name>
    <name type="common">Asian tiger mosquito</name>
    <name type="synonym">Stegomyia albopicta</name>
    <dbReference type="NCBI Taxonomy" id="7160"/>
    <lineage>
        <taxon>Eukaryota</taxon>
        <taxon>Metazoa</taxon>
        <taxon>Ecdysozoa</taxon>
        <taxon>Arthropoda</taxon>
        <taxon>Hexapoda</taxon>
        <taxon>Insecta</taxon>
        <taxon>Pterygota</taxon>
        <taxon>Neoptera</taxon>
        <taxon>Endopterygota</taxon>
        <taxon>Diptera</taxon>
        <taxon>Nematocera</taxon>
        <taxon>Culicoidea</taxon>
        <taxon>Culicidae</taxon>
        <taxon>Culicinae</taxon>
        <taxon>Aedini</taxon>
        <taxon>Aedes</taxon>
        <taxon>Stegomyia</taxon>
    </lineage>
</organism>
<dbReference type="RefSeq" id="XP_029728109.2">
    <property type="nucleotide sequence ID" value="XM_029872249.2"/>
</dbReference>
<feature type="chain" id="PRO_5045512705" description="Secreted protein" evidence="1">
    <location>
        <begin position="20"/>
        <end position="123"/>
    </location>
</feature>
<evidence type="ECO:0008006" key="4">
    <source>
        <dbReference type="Google" id="ProtNLM"/>
    </source>
</evidence>
<reference evidence="2" key="2">
    <citation type="submission" date="2025-05" db="UniProtKB">
        <authorList>
            <consortium name="EnsemblMetazoa"/>
        </authorList>
    </citation>
    <scope>IDENTIFICATION</scope>
    <source>
        <strain evidence="2">Foshan</strain>
    </source>
</reference>
<keyword evidence="3" id="KW-1185">Reference proteome</keyword>
<protein>
    <recommendedName>
        <fullName evidence="4">Secreted protein</fullName>
    </recommendedName>
</protein>
<evidence type="ECO:0000313" key="2">
    <source>
        <dbReference type="EnsemblMetazoa" id="AALFPA23_021682.P32104"/>
    </source>
</evidence>
<feature type="signal peptide" evidence="1">
    <location>
        <begin position="1"/>
        <end position="19"/>
    </location>
</feature>
<evidence type="ECO:0000313" key="3">
    <source>
        <dbReference type="Proteomes" id="UP000069940"/>
    </source>
</evidence>
<dbReference type="GeneID" id="115266272"/>
<reference evidence="3" key="1">
    <citation type="journal article" date="2015" name="Proc. Natl. Acad. Sci. U.S.A.">
        <title>Genome sequence of the Asian Tiger mosquito, Aedes albopictus, reveals insights into its biology, genetics, and evolution.</title>
        <authorList>
            <person name="Chen X.G."/>
            <person name="Jiang X."/>
            <person name="Gu J."/>
            <person name="Xu M."/>
            <person name="Wu Y."/>
            <person name="Deng Y."/>
            <person name="Zhang C."/>
            <person name="Bonizzoni M."/>
            <person name="Dermauw W."/>
            <person name="Vontas J."/>
            <person name="Armbruster P."/>
            <person name="Huang X."/>
            <person name="Yang Y."/>
            <person name="Zhang H."/>
            <person name="He W."/>
            <person name="Peng H."/>
            <person name="Liu Y."/>
            <person name="Wu K."/>
            <person name="Chen J."/>
            <person name="Lirakis M."/>
            <person name="Topalis P."/>
            <person name="Van Leeuwen T."/>
            <person name="Hall A.B."/>
            <person name="Jiang X."/>
            <person name="Thorpe C."/>
            <person name="Mueller R.L."/>
            <person name="Sun C."/>
            <person name="Waterhouse R.M."/>
            <person name="Yan G."/>
            <person name="Tu Z.J."/>
            <person name="Fang X."/>
            <person name="James A.A."/>
        </authorList>
    </citation>
    <scope>NUCLEOTIDE SEQUENCE [LARGE SCALE GENOMIC DNA]</scope>
    <source>
        <strain evidence="3">Foshan</strain>
    </source>
</reference>
<proteinExistence type="predicted"/>
<dbReference type="EnsemblMetazoa" id="AALFPA23_021682.R32104">
    <property type="protein sequence ID" value="AALFPA23_021682.P32104"/>
    <property type="gene ID" value="AALFPA23_021682"/>
</dbReference>
<accession>A0ABM1ZU76</accession>
<dbReference type="Proteomes" id="UP000069940">
    <property type="component" value="Unassembled WGS sequence"/>
</dbReference>
<sequence>MKHLFSILIVILVAVSILANDPVPIPSDIQKLFNEAKLPCTPHDVVNHACYFCKCNFHGNRQHCVYTCDPESGRPVMPGSKMCTANDKFRDGCKRCRCSKGQLFFDCFIADVCNDEGTGDDEF</sequence>
<evidence type="ECO:0000256" key="1">
    <source>
        <dbReference type="SAM" id="SignalP"/>
    </source>
</evidence>
<name>A0ABM1ZU76_AEDAL</name>